<accession>A0A0F5IBG5</accession>
<feature type="binding site" evidence="7 9">
    <location>
        <position position="75"/>
    </location>
    <ligand>
        <name>substrate</name>
    </ligand>
</feature>
<evidence type="ECO:0000256" key="1">
    <source>
        <dbReference type="ARBA" id="ARBA00001864"/>
    </source>
</evidence>
<dbReference type="GO" id="GO:0008652">
    <property type="term" value="P:amino acid biosynthetic process"/>
    <property type="evidence" value="ECO:0007669"/>
    <property type="project" value="UniProtKB-KW"/>
</dbReference>
<dbReference type="PANTHER" id="PTHR21272">
    <property type="entry name" value="CATABOLIC 3-DEHYDROQUINASE"/>
    <property type="match status" value="1"/>
</dbReference>
<evidence type="ECO:0000256" key="8">
    <source>
        <dbReference type="PIRSR" id="PIRSR001399-1"/>
    </source>
</evidence>
<proteinExistence type="inferred from homology"/>
<dbReference type="Gene3D" id="3.40.50.9100">
    <property type="entry name" value="Dehydroquinase, class II"/>
    <property type="match status" value="1"/>
</dbReference>
<evidence type="ECO:0000256" key="4">
    <source>
        <dbReference type="ARBA" id="ARBA00011193"/>
    </source>
</evidence>
<gene>
    <name evidence="7" type="primary">aroQ</name>
    <name evidence="11" type="ORF">QY95_03051</name>
</gene>
<comment type="caution">
    <text evidence="11">The sequence shown here is derived from an EMBL/GenBank/DDBJ whole genome shotgun (WGS) entry which is preliminary data.</text>
</comment>
<comment type="function">
    <text evidence="7">Catalyzes a trans-dehydration via an enolate intermediate.</text>
</comment>
<accession>A0A0F5HVI8</accession>
<keyword evidence="7" id="KW-0028">Amino-acid biosynthesis</keyword>
<dbReference type="OrthoDB" id="9790793at2"/>
<dbReference type="AlphaFoldDB" id="A0A0F5HVI8"/>
<dbReference type="GO" id="GO:0003855">
    <property type="term" value="F:3-dehydroquinate dehydratase activity"/>
    <property type="evidence" value="ECO:0007669"/>
    <property type="project" value="UniProtKB-UniRule"/>
</dbReference>
<dbReference type="RefSeq" id="WP_039233764.1">
    <property type="nucleotide sequence ID" value="NZ_JWIQ02000012.1"/>
</dbReference>
<keyword evidence="7" id="KW-0057">Aromatic amino acid biosynthesis</keyword>
<evidence type="ECO:0000313" key="12">
    <source>
        <dbReference type="Proteomes" id="UP000031563"/>
    </source>
</evidence>
<dbReference type="SUPFAM" id="SSF52304">
    <property type="entry name" value="Type II 3-dehydroquinate dehydratase"/>
    <property type="match status" value="1"/>
</dbReference>
<dbReference type="EC" id="4.2.1.10" evidence="5 7"/>
<comment type="pathway">
    <text evidence="2 7">Metabolic intermediate biosynthesis; chorismate biosynthesis; chorismate from D-erythrose 4-phosphate and phosphoenolpyruvate: step 3/7.</text>
</comment>
<organism evidence="11 12">
    <name type="scientific">Bacillus thermotolerans</name>
    <name type="common">Quasibacillus thermotolerans</name>
    <dbReference type="NCBI Taxonomy" id="1221996"/>
    <lineage>
        <taxon>Bacteria</taxon>
        <taxon>Bacillati</taxon>
        <taxon>Bacillota</taxon>
        <taxon>Bacilli</taxon>
        <taxon>Bacillales</taxon>
        <taxon>Bacillaceae</taxon>
        <taxon>Bacillus</taxon>
    </lineage>
</organism>
<evidence type="ECO:0000256" key="5">
    <source>
        <dbReference type="ARBA" id="ARBA00012060"/>
    </source>
</evidence>
<dbReference type="STRING" id="1221996.QY95_03051"/>
<evidence type="ECO:0000256" key="7">
    <source>
        <dbReference type="HAMAP-Rule" id="MF_00169"/>
    </source>
</evidence>
<sequence>MRKILLLNGPNLNRLGKREPDIYGYETLKDLENRIIAQAREKGAHVEAFQSNHEGEIIDRLHAAEDEGVEGVIFNPGAFTHYSYAIRDAVASVSMPVIEVHISNVHKREPFREHSVIAPVAAGQIVGLGFLGYELALQALIHNNGEEEANVKDR</sequence>
<comment type="subunit">
    <text evidence="4 7">Homododecamer.</text>
</comment>
<protein>
    <recommendedName>
        <fullName evidence="5 7">3-dehydroquinate dehydratase</fullName>
        <shortName evidence="7">3-dehydroquinase</shortName>
        <ecNumber evidence="5 7">4.2.1.10</ecNumber>
    </recommendedName>
    <alternativeName>
        <fullName evidence="7">Type II DHQase</fullName>
    </alternativeName>
</protein>
<dbReference type="InterPro" id="IPR001874">
    <property type="entry name" value="DHquinase_II"/>
</dbReference>
<dbReference type="NCBIfam" id="NF003807">
    <property type="entry name" value="PRK05395.1-4"/>
    <property type="match status" value="1"/>
</dbReference>
<dbReference type="NCBIfam" id="NF003806">
    <property type="entry name" value="PRK05395.1-3"/>
    <property type="match status" value="1"/>
</dbReference>
<reference evidence="11" key="1">
    <citation type="submission" date="2015-02" db="EMBL/GenBank/DDBJ databases">
        <title>Genome Assembly of Bacillaceae bacterium MTCC 8252.</title>
        <authorList>
            <person name="Verma A."/>
            <person name="Khatri I."/>
            <person name="Mual P."/>
            <person name="Subramanian S."/>
            <person name="Krishnamurthi S."/>
        </authorList>
    </citation>
    <scope>NUCLEOTIDE SEQUENCE [LARGE SCALE GENOMIC DNA]</scope>
    <source>
        <strain evidence="11">MTCC 8252</strain>
    </source>
</reference>
<dbReference type="CDD" id="cd00466">
    <property type="entry name" value="DHQase_II"/>
    <property type="match status" value="1"/>
</dbReference>
<dbReference type="GO" id="GO:0009073">
    <property type="term" value="P:aromatic amino acid family biosynthetic process"/>
    <property type="evidence" value="ECO:0007669"/>
    <property type="project" value="UniProtKB-KW"/>
</dbReference>
<dbReference type="Pfam" id="PF01220">
    <property type="entry name" value="DHquinase_II"/>
    <property type="match status" value="1"/>
</dbReference>
<dbReference type="NCBIfam" id="NF003805">
    <property type="entry name" value="PRK05395.1-2"/>
    <property type="match status" value="1"/>
</dbReference>
<dbReference type="Proteomes" id="UP000031563">
    <property type="component" value="Unassembled WGS sequence"/>
</dbReference>
<evidence type="ECO:0000256" key="6">
    <source>
        <dbReference type="ARBA" id="ARBA00023239"/>
    </source>
</evidence>
<feature type="binding site" evidence="7 9">
    <location>
        <position position="112"/>
    </location>
    <ligand>
        <name>substrate</name>
    </ligand>
</feature>
<feature type="active site" description="Proton acceptor" evidence="7 8">
    <location>
        <position position="23"/>
    </location>
</feature>
<dbReference type="InterPro" id="IPR018509">
    <property type="entry name" value="DHquinase_II_CS"/>
</dbReference>
<evidence type="ECO:0000256" key="2">
    <source>
        <dbReference type="ARBA" id="ARBA00004902"/>
    </source>
</evidence>
<keyword evidence="12" id="KW-1185">Reference proteome</keyword>
<dbReference type="UniPathway" id="UPA00053">
    <property type="reaction ID" value="UER00086"/>
</dbReference>
<dbReference type="PIRSF" id="PIRSF001399">
    <property type="entry name" value="DHquinase_II"/>
    <property type="match status" value="1"/>
</dbReference>
<dbReference type="InterPro" id="IPR036441">
    <property type="entry name" value="DHquinase_II_sf"/>
</dbReference>
<dbReference type="GO" id="GO:0019631">
    <property type="term" value="P:quinate catabolic process"/>
    <property type="evidence" value="ECO:0007669"/>
    <property type="project" value="TreeGrafter"/>
</dbReference>
<dbReference type="PROSITE" id="PS01029">
    <property type="entry name" value="DEHYDROQUINASE_II"/>
    <property type="match status" value="1"/>
</dbReference>
<feature type="binding site" evidence="7 9">
    <location>
        <begin position="102"/>
        <end position="103"/>
    </location>
    <ligand>
        <name>substrate</name>
    </ligand>
</feature>
<feature type="active site" description="Proton donor" evidence="7 8">
    <location>
        <position position="101"/>
    </location>
</feature>
<dbReference type="GO" id="GO:0009423">
    <property type="term" value="P:chorismate biosynthetic process"/>
    <property type="evidence" value="ECO:0007669"/>
    <property type="project" value="UniProtKB-UniRule"/>
</dbReference>
<name>A0A0F5HVI8_BACTR</name>
<evidence type="ECO:0000256" key="9">
    <source>
        <dbReference type="PIRSR" id="PIRSR001399-2"/>
    </source>
</evidence>
<evidence type="ECO:0000256" key="3">
    <source>
        <dbReference type="ARBA" id="ARBA00011037"/>
    </source>
</evidence>
<dbReference type="HAMAP" id="MF_00169">
    <property type="entry name" value="AroQ"/>
    <property type="match status" value="1"/>
</dbReference>
<feature type="binding site" evidence="7 9">
    <location>
        <position position="81"/>
    </location>
    <ligand>
        <name>substrate</name>
    </ligand>
</feature>
<dbReference type="EMBL" id="JWIR02000006">
    <property type="protein sequence ID" value="KKB42944.1"/>
    <property type="molecule type" value="Genomic_DNA"/>
</dbReference>
<keyword evidence="6 7" id="KW-0456">Lyase</keyword>
<dbReference type="PANTHER" id="PTHR21272:SF3">
    <property type="entry name" value="CATABOLIC 3-DEHYDROQUINASE"/>
    <property type="match status" value="1"/>
</dbReference>
<feature type="binding site" evidence="7 9">
    <location>
        <position position="88"/>
    </location>
    <ligand>
        <name>substrate</name>
    </ligand>
</feature>
<dbReference type="NCBIfam" id="TIGR01088">
    <property type="entry name" value="aroQ"/>
    <property type="match status" value="1"/>
</dbReference>
<feature type="site" description="Transition state stabilizer" evidence="7 10">
    <location>
        <position position="18"/>
    </location>
</feature>
<evidence type="ECO:0000256" key="10">
    <source>
        <dbReference type="PIRSR" id="PIRSR001399-3"/>
    </source>
</evidence>
<evidence type="ECO:0000313" key="11">
    <source>
        <dbReference type="EMBL" id="KKB42944.1"/>
    </source>
</evidence>
<comment type="catalytic activity">
    <reaction evidence="1 7">
        <text>3-dehydroquinate = 3-dehydroshikimate + H2O</text>
        <dbReference type="Rhea" id="RHEA:21096"/>
        <dbReference type="ChEBI" id="CHEBI:15377"/>
        <dbReference type="ChEBI" id="CHEBI:16630"/>
        <dbReference type="ChEBI" id="CHEBI:32364"/>
        <dbReference type="EC" id="4.2.1.10"/>
    </reaction>
</comment>
<comment type="similarity">
    <text evidence="3 7">Belongs to the type-II 3-dehydroquinase family.</text>
</comment>